<comment type="caution">
    <text evidence="9">The sequence shown here is derived from an EMBL/GenBank/DDBJ whole genome shotgun (WGS) entry which is preliminary data.</text>
</comment>
<evidence type="ECO:0000256" key="4">
    <source>
        <dbReference type="ARBA" id="ARBA00022692"/>
    </source>
</evidence>
<sequence>MVMTKTVQPETIRPETGQTKTGKADPPQHHPGIAELFTGFLGLGLMGFGGVLPMARRMMVEDRRWLSPGEFMDLLGLCQFLPGGNIINMSVAVGLKFQGWRGALAAAFGLIAAPTAIVICLGYIYDRYRDNPQVEHLFAGLAAAASGLLISLAWKVLQPLKHKLWALAIVALCFIAIAVFRLPLFATMLVLAPVSIVLSWKLSK</sequence>
<evidence type="ECO:0000313" key="10">
    <source>
        <dbReference type="Proteomes" id="UP000436911"/>
    </source>
</evidence>
<dbReference type="OrthoDB" id="8969999at2"/>
<dbReference type="GO" id="GO:0015109">
    <property type="term" value="F:chromate transmembrane transporter activity"/>
    <property type="evidence" value="ECO:0007669"/>
    <property type="project" value="InterPro"/>
</dbReference>
<name>A0A368P0L1_AGRVI</name>
<evidence type="ECO:0000256" key="6">
    <source>
        <dbReference type="ARBA" id="ARBA00023136"/>
    </source>
</evidence>
<reference evidence="9 10" key="1">
    <citation type="submission" date="2018-08" db="EMBL/GenBank/DDBJ databases">
        <title>Genome sequencing of Agrobacterium vitis strain ICMP 10754.</title>
        <authorList>
            <person name="Visnovsky S.B."/>
            <person name="Pitman A.R."/>
        </authorList>
    </citation>
    <scope>NUCLEOTIDE SEQUENCE [LARGE SCALE GENOMIC DNA]</scope>
    <source>
        <strain evidence="9 10">ICMP 10754</strain>
    </source>
</reference>
<feature type="transmembrane region" description="Helical" evidence="8">
    <location>
        <begin position="36"/>
        <end position="55"/>
    </location>
</feature>
<keyword evidence="6 8" id="KW-0472">Membrane</keyword>
<comment type="subcellular location">
    <subcellularLocation>
        <location evidence="1">Cell membrane</location>
        <topology evidence="1">Multi-pass membrane protein</topology>
    </subcellularLocation>
</comment>
<feature type="transmembrane region" description="Helical" evidence="8">
    <location>
        <begin position="186"/>
        <end position="203"/>
    </location>
</feature>
<dbReference type="PANTHER" id="PTHR43663:SF1">
    <property type="entry name" value="CHROMATE TRANSPORTER"/>
    <property type="match status" value="1"/>
</dbReference>
<evidence type="ECO:0000256" key="8">
    <source>
        <dbReference type="SAM" id="Phobius"/>
    </source>
</evidence>
<evidence type="ECO:0000256" key="5">
    <source>
        <dbReference type="ARBA" id="ARBA00022989"/>
    </source>
</evidence>
<dbReference type="PANTHER" id="PTHR43663">
    <property type="entry name" value="CHROMATE TRANSPORT PROTEIN-RELATED"/>
    <property type="match status" value="1"/>
</dbReference>
<dbReference type="Pfam" id="PF02417">
    <property type="entry name" value="Chromate_transp"/>
    <property type="match status" value="1"/>
</dbReference>
<organism evidence="9 10">
    <name type="scientific">Agrobacterium vitis</name>
    <name type="common">Rhizobium vitis</name>
    <dbReference type="NCBI Taxonomy" id="373"/>
    <lineage>
        <taxon>Bacteria</taxon>
        <taxon>Pseudomonadati</taxon>
        <taxon>Pseudomonadota</taxon>
        <taxon>Alphaproteobacteria</taxon>
        <taxon>Hyphomicrobiales</taxon>
        <taxon>Rhizobiaceae</taxon>
        <taxon>Rhizobium/Agrobacterium group</taxon>
        <taxon>Agrobacterium</taxon>
    </lineage>
</organism>
<evidence type="ECO:0000256" key="2">
    <source>
        <dbReference type="ARBA" id="ARBA00005262"/>
    </source>
</evidence>
<dbReference type="GO" id="GO:0005886">
    <property type="term" value="C:plasma membrane"/>
    <property type="evidence" value="ECO:0007669"/>
    <property type="project" value="UniProtKB-SubCell"/>
</dbReference>
<comment type="similarity">
    <text evidence="2">Belongs to the chromate ion transporter (CHR) (TC 2.A.51) family.</text>
</comment>
<evidence type="ECO:0000256" key="3">
    <source>
        <dbReference type="ARBA" id="ARBA00022475"/>
    </source>
</evidence>
<keyword evidence="3" id="KW-1003">Cell membrane</keyword>
<evidence type="ECO:0000256" key="7">
    <source>
        <dbReference type="SAM" id="MobiDB-lite"/>
    </source>
</evidence>
<evidence type="ECO:0000313" key="9">
    <source>
        <dbReference type="EMBL" id="KAA3528545.1"/>
    </source>
</evidence>
<protein>
    <submittedName>
        <fullName evidence="9">Chromate transporter</fullName>
    </submittedName>
</protein>
<keyword evidence="5 8" id="KW-1133">Transmembrane helix</keyword>
<dbReference type="InterPro" id="IPR003370">
    <property type="entry name" value="Chromate_transpt"/>
</dbReference>
<feature type="transmembrane region" description="Helical" evidence="8">
    <location>
        <begin position="137"/>
        <end position="157"/>
    </location>
</feature>
<keyword evidence="4 8" id="KW-0812">Transmembrane</keyword>
<accession>A0A368P0L1</accession>
<proteinExistence type="inferred from homology"/>
<feature type="region of interest" description="Disordered" evidence="7">
    <location>
        <begin position="1"/>
        <end position="28"/>
    </location>
</feature>
<dbReference type="InterPro" id="IPR052518">
    <property type="entry name" value="CHR_Transporter"/>
</dbReference>
<gene>
    <name evidence="9" type="ORF">DXT89_09395</name>
</gene>
<dbReference type="AlphaFoldDB" id="A0A368P0L1"/>
<evidence type="ECO:0000256" key="1">
    <source>
        <dbReference type="ARBA" id="ARBA00004651"/>
    </source>
</evidence>
<dbReference type="Proteomes" id="UP000436911">
    <property type="component" value="Unassembled WGS sequence"/>
</dbReference>
<feature type="transmembrane region" description="Helical" evidence="8">
    <location>
        <begin position="103"/>
        <end position="125"/>
    </location>
</feature>
<dbReference type="EMBL" id="QUSG01000004">
    <property type="protein sequence ID" value="KAA3528545.1"/>
    <property type="molecule type" value="Genomic_DNA"/>
</dbReference>